<accession>D2XA85</accession>
<dbReference type="GeneID" id="8746314"/>
<dbReference type="OrthoDB" id="29207at10239"/>
<protein>
    <submittedName>
        <fullName evidence="1">Uncharacterized protein</fullName>
    </submittedName>
</protein>
<reference evidence="1 2" key="1">
    <citation type="journal article" date="2009" name="Proc. Natl. Acad. Sci. U.S.A.">
        <title>Giant Marseillevirus highlights the role of amoebae as a melting pot in emergence of chimeric microorganisms.</title>
        <authorList>
            <person name="Boyer M."/>
            <person name="Yutin N."/>
            <person name="Pagnier I."/>
            <person name="Barrassi L."/>
            <person name="Fournous G."/>
            <person name="Espinosa L."/>
            <person name="Robert C."/>
            <person name="Azza S."/>
            <person name="Sun S."/>
            <person name="Rossmann M.G."/>
            <person name="Suzan-Monti M."/>
            <person name="La Scola B."/>
            <person name="Koonin E.V."/>
            <person name="Raoult D."/>
        </authorList>
    </citation>
    <scope>NUCLEOTIDE SEQUENCE [LARGE SCALE GENOMIC DNA]</scope>
    <source>
        <strain evidence="1 2">T19</strain>
    </source>
</reference>
<dbReference type="EMBL" id="GU071086">
    <property type="protein sequence ID" value="ADB03862.1"/>
    <property type="molecule type" value="Genomic_DNA"/>
</dbReference>
<evidence type="ECO:0000313" key="1">
    <source>
        <dbReference type="EMBL" id="ADB03862.1"/>
    </source>
</evidence>
<proteinExistence type="predicted"/>
<name>D2XA85_GBMV</name>
<sequence>MLLWLVLAVGLMFILFFLLRPKRQTESFTENRGKFVIPRAGTWLVASDFETEISVDGLSFGKRKTLIRKFEKGQVVSWERGTHMKFLRLV</sequence>
<evidence type="ECO:0000313" key="2">
    <source>
        <dbReference type="Proteomes" id="UP000029780"/>
    </source>
</evidence>
<dbReference type="Proteomes" id="UP000029780">
    <property type="component" value="Segment"/>
</dbReference>
<keyword evidence="2" id="KW-1185">Reference proteome</keyword>
<organismHost>
    <name type="scientific">Acanthamoeba</name>
    <dbReference type="NCBI Taxonomy" id="5754"/>
</organismHost>
<dbReference type="KEGG" id="vg:8746314"/>
<dbReference type="RefSeq" id="YP_003406824.1">
    <property type="nucleotide sequence ID" value="NC_013756.1"/>
</dbReference>
<organism evidence="1 2">
    <name type="scientific">Marseillevirus marseillevirus</name>
    <name type="common">GBM</name>
    <dbReference type="NCBI Taxonomy" id="694581"/>
    <lineage>
        <taxon>Viruses</taxon>
        <taxon>Varidnaviria</taxon>
        <taxon>Bamfordvirae</taxon>
        <taxon>Nucleocytoviricota</taxon>
        <taxon>Megaviricetes</taxon>
        <taxon>Pimascovirales</taxon>
        <taxon>Pimascovirales incertae sedis</taxon>
        <taxon>Marseilleviridae</taxon>
        <taxon>Marseillevirus</taxon>
        <taxon>Marseillevirus massiliense</taxon>
    </lineage>
</organism>
<gene>
    <name evidence="1" type="ORF">MAR_ORF077</name>
</gene>